<proteinExistence type="predicted"/>
<organism evidence="2 3">
    <name type="scientific">Kitasatospora cineracea</name>
    <dbReference type="NCBI Taxonomy" id="88074"/>
    <lineage>
        <taxon>Bacteria</taxon>
        <taxon>Bacillati</taxon>
        <taxon>Actinomycetota</taxon>
        <taxon>Actinomycetes</taxon>
        <taxon>Kitasatosporales</taxon>
        <taxon>Streptomycetaceae</taxon>
        <taxon>Kitasatospora</taxon>
    </lineage>
</organism>
<dbReference type="AlphaFoldDB" id="A0A8G1UEN3"/>
<protein>
    <submittedName>
        <fullName evidence="2">Uncharacterized protein</fullName>
    </submittedName>
</protein>
<evidence type="ECO:0000256" key="1">
    <source>
        <dbReference type="SAM" id="MobiDB-lite"/>
    </source>
</evidence>
<sequence length="61" mass="6688">MSGERWEPREGRPAHDRRSGEDVGVMAVHACGVFVRSLRDGREGVTTLGELVPPERAAEES</sequence>
<evidence type="ECO:0000313" key="2">
    <source>
        <dbReference type="EMBL" id="ROR42525.1"/>
    </source>
</evidence>
<accession>A0A8G1UEN3</accession>
<evidence type="ECO:0000313" key="3">
    <source>
        <dbReference type="Proteomes" id="UP000267408"/>
    </source>
</evidence>
<dbReference type="EMBL" id="RJVJ01000001">
    <property type="protein sequence ID" value="ROR42525.1"/>
    <property type="molecule type" value="Genomic_DNA"/>
</dbReference>
<reference evidence="2 3" key="1">
    <citation type="submission" date="2018-11" db="EMBL/GenBank/DDBJ databases">
        <title>Sequencing the genomes of 1000 actinobacteria strains.</title>
        <authorList>
            <person name="Klenk H.-P."/>
        </authorList>
    </citation>
    <scope>NUCLEOTIDE SEQUENCE [LARGE SCALE GENOMIC DNA]</scope>
    <source>
        <strain evidence="2 3">DSM 44780</strain>
    </source>
</reference>
<dbReference type="Proteomes" id="UP000267408">
    <property type="component" value="Unassembled WGS sequence"/>
</dbReference>
<name>A0A8G1UEN3_9ACTN</name>
<dbReference type="RefSeq" id="WP_123553280.1">
    <property type="nucleotide sequence ID" value="NZ_RJVJ01000001.1"/>
</dbReference>
<feature type="compositionally biased region" description="Basic and acidic residues" evidence="1">
    <location>
        <begin position="1"/>
        <end position="21"/>
    </location>
</feature>
<feature type="region of interest" description="Disordered" evidence="1">
    <location>
        <begin position="1"/>
        <end position="23"/>
    </location>
</feature>
<gene>
    <name evidence="2" type="ORF">EDD39_0647</name>
</gene>
<dbReference type="OrthoDB" id="3873205at2"/>
<comment type="caution">
    <text evidence="2">The sequence shown here is derived from an EMBL/GenBank/DDBJ whole genome shotgun (WGS) entry which is preliminary data.</text>
</comment>